<sequence>MSDAATVELARDRTAKLKEEATRLGFEAAGVASFGPLDAQAHYEAWLAAGMHGGMEYLASPKHRARRADPTRLLSALRSVLVVAMCYPPERDAARDRRLGRIARYAAGEDYHRVMRDRLRQLEDFTRALVPGSRALWYSDTGAILERGWAERAGIGWVGKHAGVLSESLGSWFLLGEVLIDYELVEDSPVARERCGTCTRCLEACPTGAIVAPHRVDARRCISYLTIEHRGAIPLDMRAAIGDWVFGCDVCQEVCPWNRFAPPAAEARLHARSLEGWSLTKFLSLDEARFLELFETSPIRRATRAGFLRNVCVALGNRRETTAVPALLATLARDPDALVRAHAAWALGEIAAGAPQSNAVQPLQLLERIAPELSRAATADRDTEVREEARIAHARAIAPS</sequence>
<feature type="binding site" evidence="9">
    <location>
        <position position="164"/>
    </location>
    <ligand>
        <name>cob(II)alamin</name>
        <dbReference type="ChEBI" id="CHEBI:16304"/>
    </ligand>
</feature>
<evidence type="ECO:0000256" key="8">
    <source>
        <dbReference type="ARBA" id="ARBA00023014"/>
    </source>
</evidence>
<dbReference type="PANTHER" id="PTHR30002:SF4">
    <property type="entry name" value="EPOXYQUEUOSINE REDUCTASE"/>
    <property type="match status" value="1"/>
</dbReference>
<dbReference type="InterPro" id="IPR011989">
    <property type="entry name" value="ARM-like"/>
</dbReference>
<dbReference type="HAMAP" id="MF_00916">
    <property type="entry name" value="QueG"/>
    <property type="match status" value="1"/>
</dbReference>
<dbReference type="InterPro" id="IPR013542">
    <property type="entry name" value="QueG_DUF1730"/>
</dbReference>
<dbReference type="Proteomes" id="UP000580839">
    <property type="component" value="Unassembled WGS sequence"/>
</dbReference>
<evidence type="ECO:0000259" key="10">
    <source>
        <dbReference type="PROSITE" id="PS51379"/>
    </source>
</evidence>
<evidence type="ECO:0000256" key="4">
    <source>
        <dbReference type="ARBA" id="ARBA00022723"/>
    </source>
</evidence>
<evidence type="ECO:0000256" key="9">
    <source>
        <dbReference type="HAMAP-Rule" id="MF_00916"/>
    </source>
</evidence>
<feature type="binding site" evidence="9">
    <location>
        <position position="223"/>
    </location>
    <ligand>
        <name>cob(II)alamin</name>
        <dbReference type="ChEBI" id="CHEBI:16304"/>
    </ligand>
</feature>
<evidence type="ECO:0000256" key="2">
    <source>
        <dbReference type="ARBA" id="ARBA00022490"/>
    </source>
</evidence>
<keyword evidence="9" id="KW-0170">Cobalt</keyword>
<feature type="active site" description="Proton donor" evidence="9">
    <location>
        <position position="140"/>
    </location>
</feature>
<dbReference type="PROSITE" id="PS00198">
    <property type="entry name" value="4FE4S_FER_1"/>
    <property type="match status" value="1"/>
</dbReference>
<comment type="caution">
    <text evidence="9">Lacks conserved residue(s) required for the propagation of feature annotation.</text>
</comment>
<proteinExistence type="inferred from homology"/>
<feature type="domain" description="4Fe-4S ferredoxin-type" evidence="10">
    <location>
        <begin position="186"/>
        <end position="215"/>
    </location>
</feature>
<evidence type="ECO:0000256" key="3">
    <source>
        <dbReference type="ARBA" id="ARBA00022694"/>
    </source>
</evidence>
<name>A0A849SGA7_UNCEI</name>
<dbReference type="InterPro" id="IPR017896">
    <property type="entry name" value="4Fe4S_Fe-S-bd"/>
</dbReference>
<comment type="catalytic activity">
    <reaction evidence="9">
        <text>epoxyqueuosine(34) in tRNA + AH2 = queuosine(34) in tRNA + A + H2O</text>
        <dbReference type="Rhea" id="RHEA:32159"/>
        <dbReference type="Rhea" id="RHEA-COMP:18571"/>
        <dbReference type="Rhea" id="RHEA-COMP:18582"/>
        <dbReference type="ChEBI" id="CHEBI:13193"/>
        <dbReference type="ChEBI" id="CHEBI:15377"/>
        <dbReference type="ChEBI" id="CHEBI:17499"/>
        <dbReference type="ChEBI" id="CHEBI:194431"/>
        <dbReference type="ChEBI" id="CHEBI:194443"/>
        <dbReference type="EC" id="1.17.99.6"/>
    </reaction>
</comment>
<keyword evidence="1 9" id="KW-0004">4Fe-4S</keyword>
<dbReference type="InterPro" id="IPR016024">
    <property type="entry name" value="ARM-type_fold"/>
</dbReference>
<evidence type="ECO:0000256" key="1">
    <source>
        <dbReference type="ARBA" id="ARBA00022485"/>
    </source>
</evidence>
<comment type="cofactor">
    <cofactor evidence="9">
        <name>cob(II)alamin</name>
        <dbReference type="ChEBI" id="CHEBI:16304"/>
    </cofactor>
</comment>
<feature type="binding site" evidence="9">
    <location>
        <position position="198"/>
    </location>
    <ligand>
        <name>[4Fe-4S] cluster</name>
        <dbReference type="ChEBI" id="CHEBI:49883"/>
        <label>1</label>
    </ligand>
</feature>
<accession>A0A849SGA7</accession>
<dbReference type="GO" id="GO:0031419">
    <property type="term" value="F:cobalamin binding"/>
    <property type="evidence" value="ECO:0007669"/>
    <property type="project" value="UniProtKB-KW"/>
</dbReference>
<keyword evidence="8 9" id="KW-0411">Iron-sulfur</keyword>
<feature type="binding site" evidence="9">
    <location>
        <position position="251"/>
    </location>
    <ligand>
        <name>[4Fe-4S] cluster</name>
        <dbReference type="ChEBI" id="CHEBI:49883"/>
        <label>2</label>
    </ligand>
</feature>
<dbReference type="UniPathway" id="UPA00392"/>
<dbReference type="Pfam" id="PF13484">
    <property type="entry name" value="Fer4_16"/>
    <property type="match status" value="1"/>
</dbReference>
<feature type="binding site" evidence="9">
    <location>
        <position position="248"/>
    </location>
    <ligand>
        <name>[4Fe-4S] cluster</name>
        <dbReference type="ChEBI" id="CHEBI:49883"/>
        <label>2</label>
    </ligand>
</feature>
<organism evidence="11 12">
    <name type="scientific">Eiseniibacteriota bacterium</name>
    <dbReference type="NCBI Taxonomy" id="2212470"/>
    <lineage>
        <taxon>Bacteria</taxon>
        <taxon>Candidatus Eiseniibacteriota</taxon>
    </lineage>
</organism>
<keyword evidence="7 9" id="KW-0408">Iron</keyword>
<feature type="binding site" evidence="9">
    <location>
        <position position="255"/>
    </location>
    <ligand>
        <name>[4Fe-4S] cluster</name>
        <dbReference type="ChEBI" id="CHEBI:49883"/>
        <label>1</label>
    </ligand>
</feature>
<dbReference type="PANTHER" id="PTHR30002">
    <property type="entry name" value="EPOXYQUEUOSINE REDUCTASE"/>
    <property type="match status" value="1"/>
</dbReference>
<dbReference type="Gene3D" id="3.30.70.20">
    <property type="match status" value="1"/>
</dbReference>
<dbReference type="Pfam" id="PF08331">
    <property type="entry name" value="QueG_DUF1730"/>
    <property type="match status" value="1"/>
</dbReference>
<keyword evidence="9" id="KW-0846">Cobalamin</keyword>
<dbReference type="NCBIfam" id="TIGR00276">
    <property type="entry name" value="tRNA epoxyqueuosine(34) reductase QueG"/>
    <property type="match status" value="1"/>
</dbReference>
<feature type="binding site" evidence="9">
    <location>
        <position position="201"/>
    </location>
    <ligand>
        <name>[4Fe-4S] cluster</name>
        <dbReference type="ChEBI" id="CHEBI:49883"/>
        <label>1</label>
    </ligand>
</feature>
<keyword evidence="2 9" id="KW-0963">Cytoplasm</keyword>
<protein>
    <recommendedName>
        <fullName evidence="9">Epoxyqueuosine reductase</fullName>
        <ecNumber evidence="9">1.17.99.6</ecNumber>
    </recommendedName>
    <alternativeName>
        <fullName evidence="9">Queuosine biosynthesis protein QueG</fullName>
    </alternativeName>
</protein>
<feature type="binding site" evidence="9">
    <location>
        <begin position="248"/>
        <end position="249"/>
    </location>
    <ligand>
        <name>cob(II)alamin</name>
        <dbReference type="ChEBI" id="CHEBI:16304"/>
    </ligand>
</feature>
<dbReference type="GO" id="GO:0008616">
    <property type="term" value="P:tRNA queuosine(34) biosynthetic process"/>
    <property type="evidence" value="ECO:0007669"/>
    <property type="project" value="UniProtKB-UniRule"/>
</dbReference>
<comment type="pathway">
    <text evidence="9">tRNA modification; tRNA-queuosine biosynthesis.</text>
</comment>
<keyword evidence="4 9" id="KW-0479">Metal-binding</keyword>
<comment type="similarity">
    <text evidence="9">Belongs to the QueG family.</text>
</comment>
<dbReference type="EMBL" id="JABFRW010000145">
    <property type="protein sequence ID" value="NOT34778.1"/>
    <property type="molecule type" value="Genomic_DNA"/>
</dbReference>
<comment type="subcellular location">
    <subcellularLocation>
        <location evidence="9">Cytoplasm</location>
    </subcellularLocation>
</comment>
<feature type="binding site" evidence="9">
    <location>
        <position position="175"/>
    </location>
    <ligand>
        <name>cob(II)alamin</name>
        <dbReference type="ChEBI" id="CHEBI:16304"/>
    </ligand>
</feature>
<dbReference type="EC" id="1.17.99.6" evidence="9"/>
<keyword evidence="3 9" id="KW-0819">tRNA processing</keyword>
<dbReference type="GO" id="GO:0051539">
    <property type="term" value="F:4 iron, 4 sulfur cluster binding"/>
    <property type="evidence" value="ECO:0007669"/>
    <property type="project" value="UniProtKB-KW"/>
</dbReference>
<dbReference type="PROSITE" id="PS51379">
    <property type="entry name" value="4FE4S_FER_2"/>
    <property type="match status" value="1"/>
</dbReference>
<dbReference type="Gene3D" id="1.25.10.10">
    <property type="entry name" value="Leucine-rich Repeat Variant"/>
    <property type="match status" value="1"/>
</dbReference>
<feature type="binding site" evidence="9">
    <location>
        <position position="221"/>
    </location>
    <ligand>
        <name>[4Fe-4S] cluster</name>
        <dbReference type="ChEBI" id="CHEBI:49883"/>
        <label>2</label>
    </ligand>
</feature>
<feature type="binding site" evidence="9">
    <location>
        <position position="67"/>
    </location>
    <ligand>
        <name>cob(II)alamin</name>
        <dbReference type="ChEBI" id="CHEBI:16304"/>
    </ligand>
</feature>
<dbReference type="SUPFAM" id="SSF46548">
    <property type="entry name" value="alpha-helical ferredoxin"/>
    <property type="match status" value="1"/>
</dbReference>
<dbReference type="Pfam" id="PF13646">
    <property type="entry name" value="HEAT_2"/>
    <property type="match status" value="1"/>
</dbReference>
<comment type="function">
    <text evidence="9">Catalyzes the conversion of epoxyqueuosine (oQ) to queuosine (Q), which is a hypermodified base found in the wobble positions of tRNA(Asp), tRNA(Asn), tRNA(His) and tRNA(Tyr).</text>
</comment>
<feature type="binding site" evidence="9">
    <location>
        <position position="195"/>
    </location>
    <ligand>
        <name>[4Fe-4S] cluster</name>
        <dbReference type="ChEBI" id="CHEBI:49883"/>
        <label>1</label>
    </ligand>
</feature>
<evidence type="ECO:0000256" key="5">
    <source>
        <dbReference type="ARBA" id="ARBA00022785"/>
    </source>
</evidence>
<dbReference type="SUPFAM" id="SSF48371">
    <property type="entry name" value="ARM repeat"/>
    <property type="match status" value="1"/>
</dbReference>
<dbReference type="GO" id="GO:0005737">
    <property type="term" value="C:cytoplasm"/>
    <property type="evidence" value="ECO:0007669"/>
    <property type="project" value="UniProtKB-SubCell"/>
</dbReference>
<comment type="cofactor">
    <cofactor evidence="9">
        <name>[4Fe-4S] cluster</name>
        <dbReference type="ChEBI" id="CHEBI:49883"/>
    </cofactor>
    <text evidence="9">Binds 2 [4Fe-4S] clusters per monomer.</text>
</comment>
<comment type="subunit">
    <text evidence="9">Monomer.</text>
</comment>
<evidence type="ECO:0000313" key="12">
    <source>
        <dbReference type="Proteomes" id="UP000580839"/>
    </source>
</evidence>
<comment type="caution">
    <text evidence="11">The sequence shown here is derived from an EMBL/GenBank/DDBJ whole genome shotgun (WGS) entry which is preliminary data.</text>
</comment>
<evidence type="ECO:0000313" key="11">
    <source>
        <dbReference type="EMBL" id="NOT34778.1"/>
    </source>
</evidence>
<dbReference type="InterPro" id="IPR017900">
    <property type="entry name" value="4Fe4S_Fe_S_CS"/>
</dbReference>
<gene>
    <name evidence="9 11" type="primary">queG</name>
    <name evidence="11" type="ORF">HOP12_11485</name>
</gene>
<reference evidence="11 12" key="1">
    <citation type="submission" date="2020-04" db="EMBL/GenBank/DDBJ databases">
        <title>Metagenomic profiling of ammonia- and methane-oxidizing microorganisms in a Dutch drinking water treatment plant.</title>
        <authorList>
            <person name="Poghosyan L."/>
            <person name="Leucker S."/>
        </authorList>
    </citation>
    <scope>NUCLEOTIDE SEQUENCE [LARGE SCALE GENOMIC DNA]</scope>
    <source>
        <strain evidence="11">S-RSF-IL-03</strain>
    </source>
</reference>
<evidence type="ECO:0000256" key="6">
    <source>
        <dbReference type="ARBA" id="ARBA00023002"/>
    </source>
</evidence>
<dbReference type="GO" id="GO:0052693">
    <property type="term" value="F:epoxyqueuosine reductase activity"/>
    <property type="evidence" value="ECO:0007669"/>
    <property type="project" value="UniProtKB-UniRule"/>
</dbReference>
<dbReference type="GO" id="GO:0046872">
    <property type="term" value="F:metal ion binding"/>
    <property type="evidence" value="ECO:0007669"/>
    <property type="project" value="UniProtKB-KW"/>
</dbReference>
<keyword evidence="5 9" id="KW-0671">Queuosine biosynthesis</keyword>
<feature type="binding site" evidence="9">
    <location>
        <position position="205"/>
    </location>
    <ligand>
        <name>[4Fe-4S] cluster</name>
        <dbReference type="ChEBI" id="CHEBI:49883"/>
        <label>2</label>
    </ligand>
</feature>
<dbReference type="InterPro" id="IPR004453">
    <property type="entry name" value="QueG"/>
</dbReference>
<dbReference type="AlphaFoldDB" id="A0A849SGA7"/>
<feature type="binding site" evidence="9">
    <location>
        <position position="140"/>
    </location>
    <ligand>
        <name>cob(II)alamin</name>
        <dbReference type="ChEBI" id="CHEBI:16304"/>
    </ligand>
</feature>
<evidence type="ECO:0000256" key="7">
    <source>
        <dbReference type="ARBA" id="ARBA00023004"/>
    </source>
</evidence>
<keyword evidence="6 9" id="KW-0560">Oxidoreductase</keyword>